<comment type="cofactor">
    <cofactor evidence="2">
        <name>Mg(2+)</name>
        <dbReference type="ChEBI" id="CHEBI:18420"/>
    </cofactor>
</comment>
<evidence type="ECO:0000313" key="10">
    <source>
        <dbReference type="EMBL" id="AEI96003.1"/>
    </source>
</evidence>
<dbReference type="eggNOG" id="COG3021">
    <property type="taxonomic scope" value="Bacteria"/>
</dbReference>
<dbReference type="GO" id="GO:0046872">
    <property type="term" value="F:metal ion binding"/>
    <property type="evidence" value="ECO:0007669"/>
    <property type="project" value="UniProtKB-KW"/>
</dbReference>
<dbReference type="InterPro" id="IPR036691">
    <property type="entry name" value="Endo/exonu/phosph_ase_sf"/>
</dbReference>
<evidence type="ECO:0000256" key="7">
    <source>
        <dbReference type="ARBA" id="ARBA00022842"/>
    </source>
</evidence>
<evidence type="ECO:0000256" key="5">
    <source>
        <dbReference type="ARBA" id="ARBA00022763"/>
    </source>
</evidence>
<sequence length="280" mass="31451">MGNYAALPSKSRAWRVQIAQRAALETLLTGPEKKPLRVLSWNVFNENPDAARIADALTALNPDIALFQEVLPAHIAVIKASFPYVSVARDYALKGELCHLVIASRFPTRRETILFHSDTSKPAPTRWARHAGWVEFLDSLSVDVVVPGARPFRVVNLHTSAGVSPSARQAELAETQSHFDCEGPCLVAGDFNSYAVPWLAPLLAIPLHYRPKDWLIFERRALNSWFQRQGFAPAVHGVTFPKFRLQMDQLFTRDITVETAVIERRLWGSDHRPLSLEINL</sequence>
<dbReference type="Gene3D" id="3.60.10.10">
    <property type="entry name" value="Endonuclease/exonuclease/phosphatase"/>
    <property type="match status" value="1"/>
</dbReference>
<keyword evidence="11" id="KW-1185">Reference proteome</keyword>
<evidence type="ECO:0000313" key="11">
    <source>
        <dbReference type="Proteomes" id="UP000001353"/>
    </source>
</evidence>
<dbReference type="Proteomes" id="UP000001353">
    <property type="component" value="Chromosome"/>
</dbReference>
<dbReference type="STRING" id="391595.RLO149_c041070"/>
<dbReference type="Pfam" id="PF03372">
    <property type="entry name" value="Exo_endo_phos"/>
    <property type="match status" value="1"/>
</dbReference>
<dbReference type="GO" id="GO:0004527">
    <property type="term" value="F:exonuclease activity"/>
    <property type="evidence" value="ECO:0007669"/>
    <property type="project" value="UniProtKB-KW"/>
</dbReference>
<evidence type="ECO:0000256" key="1">
    <source>
        <dbReference type="ARBA" id="ARBA00001936"/>
    </source>
</evidence>
<organism evidence="10 11">
    <name type="scientific">Roseobacter litoralis (strain ATCC 49566 / DSM 6996 / JCM 21268 / NBRC 15278 / OCh 149)</name>
    <dbReference type="NCBI Taxonomy" id="391595"/>
    <lineage>
        <taxon>Bacteria</taxon>
        <taxon>Pseudomonadati</taxon>
        <taxon>Pseudomonadota</taxon>
        <taxon>Alphaproteobacteria</taxon>
        <taxon>Rhodobacterales</taxon>
        <taxon>Roseobacteraceae</taxon>
        <taxon>Roseobacter</taxon>
    </lineage>
</organism>
<dbReference type="InterPro" id="IPR051547">
    <property type="entry name" value="TDP2-like"/>
</dbReference>
<dbReference type="GO" id="GO:0004519">
    <property type="term" value="F:endonuclease activity"/>
    <property type="evidence" value="ECO:0007669"/>
    <property type="project" value="UniProtKB-KW"/>
</dbReference>
<keyword evidence="5" id="KW-0227">DNA damage</keyword>
<gene>
    <name evidence="10" type="ordered locus">RLO149_c041070</name>
</gene>
<evidence type="ECO:0000256" key="2">
    <source>
        <dbReference type="ARBA" id="ARBA00001946"/>
    </source>
</evidence>
<comment type="cofactor">
    <cofactor evidence="1">
        <name>Mn(2+)</name>
        <dbReference type="ChEBI" id="CHEBI:29035"/>
    </cofactor>
</comment>
<keyword evidence="3" id="KW-0540">Nuclease</keyword>
<dbReference type="KEGG" id="rli:RLO149_c041070"/>
<dbReference type="PANTHER" id="PTHR15822">
    <property type="entry name" value="TRAF AND TNF RECEPTOR-ASSOCIATED PROTEIN"/>
    <property type="match status" value="1"/>
</dbReference>
<evidence type="ECO:0000256" key="6">
    <source>
        <dbReference type="ARBA" id="ARBA00022801"/>
    </source>
</evidence>
<dbReference type="SUPFAM" id="SSF56219">
    <property type="entry name" value="DNase I-like"/>
    <property type="match status" value="1"/>
</dbReference>
<proteinExistence type="predicted"/>
<dbReference type="PANTHER" id="PTHR15822:SF4">
    <property type="entry name" value="TYROSYL-DNA PHOSPHODIESTERASE 2"/>
    <property type="match status" value="1"/>
</dbReference>
<accession>F7ZFJ8</accession>
<evidence type="ECO:0000256" key="8">
    <source>
        <dbReference type="ARBA" id="ARBA00023204"/>
    </source>
</evidence>
<keyword evidence="7" id="KW-0460">Magnesium</keyword>
<keyword evidence="8" id="KW-0234">DNA repair</keyword>
<dbReference type="GO" id="GO:0006281">
    <property type="term" value="P:DNA repair"/>
    <property type="evidence" value="ECO:0007669"/>
    <property type="project" value="UniProtKB-KW"/>
</dbReference>
<name>F7ZFJ8_ROSLO</name>
<protein>
    <submittedName>
        <fullName evidence="10">Endonuclease/exonuclease/phosphatase-like protein</fullName>
    </submittedName>
</protein>
<keyword evidence="4" id="KW-0479">Metal-binding</keyword>
<evidence type="ECO:0000259" key="9">
    <source>
        <dbReference type="Pfam" id="PF03372"/>
    </source>
</evidence>
<evidence type="ECO:0000256" key="3">
    <source>
        <dbReference type="ARBA" id="ARBA00022722"/>
    </source>
</evidence>
<evidence type="ECO:0000256" key="4">
    <source>
        <dbReference type="ARBA" id="ARBA00022723"/>
    </source>
</evidence>
<dbReference type="EMBL" id="CP002623">
    <property type="protein sequence ID" value="AEI96003.1"/>
    <property type="molecule type" value="Genomic_DNA"/>
</dbReference>
<reference evidence="10 11" key="1">
    <citation type="journal article" date="2011" name="BMC Genomics">
        <title>Comparative genome analysis and genome-guided physiological analysis of Roseobacter litoralis.</title>
        <authorList>
            <person name="Kalhoefer D."/>
            <person name="Thole S."/>
            <person name="Voget S."/>
            <person name="Lehmann R."/>
            <person name="Liesegang H."/>
            <person name="Wollher A."/>
            <person name="Daniel R."/>
            <person name="Simon M."/>
            <person name="Brinkhoff T."/>
        </authorList>
    </citation>
    <scope>NUCLEOTIDE SEQUENCE [LARGE SCALE GENOMIC DNA]</scope>
    <source>
        <strain evidence="11">ATCC 49566 / DSM 6996 / JCM 21268 / NBRC 15278 / OCh 149</strain>
    </source>
</reference>
<feature type="domain" description="Endonuclease/exonuclease/phosphatase" evidence="9">
    <location>
        <begin position="39"/>
        <end position="271"/>
    </location>
</feature>
<dbReference type="AlphaFoldDB" id="F7ZFJ8"/>
<keyword evidence="6" id="KW-0378">Hydrolase</keyword>
<dbReference type="InterPro" id="IPR005135">
    <property type="entry name" value="Endo/exonuclease/phosphatase"/>
</dbReference>
<dbReference type="HOGENOM" id="CLU_993520_0_0_5"/>